<geneLocation type="plasmid" evidence="3">
    <name>3</name>
</geneLocation>
<dbReference type="KEGG" id="hlr:HALLA_21190"/>
<name>W0JZQ3_9EURY</name>
<accession>W0JZQ3</accession>
<reference evidence="2 3" key="1">
    <citation type="submission" date="2014-01" db="EMBL/GenBank/DDBJ databases">
        <authorList>
            <consortium name="DOE Joint Genome Institute"/>
            <person name="Anderson I."/>
            <person name="Huntemann M."/>
            <person name="Han J."/>
            <person name="Chen A."/>
            <person name="Kyrpides N."/>
            <person name="Mavromatis K."/>
            <person name="Markowitz V."/>
            <person name="Palaniappan K."/>
            <person name="Ivanova N."/>
            <person name="Schaumberg A."/>
            <person name="Pati A."/>
            <person name="Liolios K."/>
            <person name="Nordberg H.P."/>
            <person name="Cantor M.N."/>
            <person name="Hua S.X."/>
            <person name="Woyke T."/>
        </authorList>
    </citation>
    <scope>NUCLEOTIDE SEQUENCE [LARGE SCALE GENOMIC DNA]</scope>
    <source>
        <strain evidence="2 3">XH-48</strain>
        <plasmid evidence="3">3</plasmid>
    </source>
</reference>
<dbReference type="AlphaFoldDB" id="W0JZQ3"/>
<dbReference type="GeneID" id="25147743"/>
<evidence type="ECO:0000313" key="2">
    <source>
        <dbReference type="EMBL" id="AHG02423.1"/>
    </source>
</evidence>
<feature type="region of interest" description="Disordered" evidence="1">
    <location>
        <begin position="201"/>
        <end position="229"/>
    </location>
</feature>
<dbReference type="HOGENOM" id="CLU_989040_0_0_2"/>
<feature type="region of interest" description="Disordered" evidence="1">
    <location>
        <begin position="152"/>
        <end position="178"/>
    </location>
</feature>
<dbReference type="InterPro" id="IPR036388">
    <property type="entry name" value="WH-like_DNA-bd_sf"/>
</dbReference>
<keyword evidence="3" id="KW-1185">Reference proteome</keyword>
<dbReference type="eggNOG" id="ENOG502N5FF">
    <property type="taxonomic scope" value="Archaea"/>
</dbReference>
<feature type="compositionally biased region" description="Acidic residues" evidence="1">
    <location>
        <begin position="201"/>
        <end position="212"/>
    </location>
</feature>
<dbReference type="Proteomes" id="UP000019024">
    <property type="component" value="Plasmid unnamed4"/>
</dbReference>
<proteinExistence type="predicted"/>
<feature type="compositionally biased region" description="Basic and acidic residues" evidence="1">
    <location>
        <begin position="220"/>
        <end position="229"/>
    </location>
</feature>
<dbReference type="Gene3D" id="1.10.10.10">
    <property type="entry name" value="Winged helix-like DNA-binding domain superfamily/Winged helix DNA-binding domain"/>
    <property type="match status" value="1"/>
</dbReference>
<dbReference type="EMBL" id="CP007059">
    <property type="protein sequence ID" value="AHG02423.1"/>
    <property type="molecule type" value="Genomic_DNA"/>
</dbReference>
<evidence type="ECO:0000313" key="3">
    <source>
        <dbReference type="Proteomes" id="UP000019024"/>
    </source>
</evidence>
<evidence type="ECO:0000256" key="1">
    <source>
        <dbReference type="SAM" id="MobiDB-lite"/>
    </source>
</evidence>
<gene>
    <name evidence="2" type="ORF">HALLA_21190</name>
</gene>
<dbReference type="OrthoDB" id="189973at2157"/>
<sequence>MSSNTLDALGRAILETLEEETVTFDTLEATFDTSQETLESHLAQLIDNALVRKVNGDEYELTDNGRRLLRATPFGARDNRIDIPPPVERSIEGLSLTPDEAQAVRTAFSFLAYWGNATTAELVDGCYSESPAGYETPEQWWATCLEDSLRELPLVTPPDPDATVSSAPSSQPNSSASDECSAPIAELWMYERTPVIERLEDEDGRDAPESDPEPFGSVRHGLENRTESDAERTAARVAFGVLFDQGTATAFELAERVYADYPAEYDSSDAWVAWLSDVFDDLPGIERDEKTDAEIGWKYESALESDGLGE</sequence>
<organism evidence="2 3">
    <name type="scientific">Halostagnicola larsenii XH-48</name>
    <dbReference type="NCBI Taxonomy" id="797299"/>
    <lineage>
        <taxon>Archaea</taxon>
        <taxon>Methanobacteriati</taxon>
        <taxon>Methanobacteriota</taxon>
        <taxon>Stenosarchaea group</taxon>
        <taxon>Halobacteria</taxon>
        <taxon>Halobacteriales</taxon>
        <taxon>Natrialbaceae</taxon>
        <taxon>Halostagnicola</taxon>
    </lineage>
</organism>
<protein>
    <submittedName>
        <fullName evidence="2">Uncharacterized protein</fullName>
    </submittedName>
</protein>
<feature type="compositionally biased region" description="Low complexity" evidence="1">
    <location>
        <begin position="165"/>
        <end position="177"/>
    </location>
</feature>
<dbReference type="SUPFAM" id="SSF46785">
    <property type="entry name" value="Winged helix' DNA-binding domain"/>
    <property type="match status" value="1"/>
</dbReference>
<dbReference type="InterPro" id="IPR036390">
    <property type="entry name" value="WH_DNA-bd_sf"/>
</dbReference>
<keyword evidence="2" id="KW-0614">Plasmid</keyword>
<dbReference type="RefSeq" id="WP_049955201.1">
    <property type="nucleotide sequence ID" value="NZ_CP007059.1"/>
</dbReference>